<dbReference type="InterPro" id="IPR036871">
    <property type="entry name" value="PX_dom_sf"/>
</dbReference>
<dbReference type="SMART" id="SM00312">
    <property type="entry name" value="PX"/>
    <property type="match status" value="1"/>
</dbReference>
<reference evidence="3" key="1">
    <citation type="submission" date="2021-01" db="EMBL/GenBank/DDBJ databases">
        <authorList>
            <person name="Corre E."/>
            <person name="Pelletier E."/>
            <person name="Niang G."/>
            <person name="Scheremetjew M."/>
            <person name="Finn R."/>
            <person name="Kale V."/>
            <person name="Holt S."/>
            <person name="Cochrane G."/>
            <person name="Meng A."/>
            <person name="Brown T."/>
            <person name="Cohen L."/>
        </authorList>
    </citation>
    <scope>NUCLEOTIDE SEQUENCE</scope>
    <source>
        <strain evidence="3">CCMP325</strain>
    </source>
</reference>
<gene>
    <name evidence="3" type="ORF">HPHI1048_LOCUS3201</name>
</gene>
<evidence type="ECO:0000313" key="3">
    <source>
        <dbReference type="EMBL" id="CAD8470771.1"/>
    </source>
</evidence>
<feature type="region of interest" description="Disordered" evidence="1">
    <location>
        <begin position="1"/>
        <end position="20"/>
    </location>
</feature>
<evidence type="ECO:0000256" key="1">
    <source>
        <dbReference type="SAM" id="MobiDB-lite"/>
    </source>
</evidence>
<dbReference type="SUPFAM" id="SSF64268">
    <property type="entry name" value="PX domain"/>
    <property type="match status" value="1"/>
</dbReference>
<organism evidence="3">
    <name type="scientific">Hanusia phi</name>
    <dbReference type="NCBI Taxonomy" id="3032"/>
    <lineage>
        <taxon>Eukaryota</taxon>
        <taxon>Cryptophyceae</taxon>
        <taxon>Pyrenomonadales</taxon>
        <taxon>Geminigeraceae</taxon>
        <taxon>Hanusia</taxon>
    </lineage>
</organism>
<dbReference type="EMBL" id="HBEO01004484">
    <property type="protein sequence ID" value="CAD8470771.1"/>
    <property type="molecule type" value="Transcribed_RNA"/>
</dbReference>
<dbReference type="PANTHER" id="PTHR22775:SF3">
    <property type="entry name" value="SORTING NEXIN-13"/>
    <property type="match status" value="1"/>
</dbReference>
<name>A0A7S0H7R9_9CRYP</name>
<feature type="domain" description="PX" evidence="2">
    <location>
        <begin position="31"/>
        <end position="150"/>
    </location>
</feature>
<dbReference type="Pfam" id="PF00787">
    <property type="entry name" value="PX"/>
    <property type="match status" value="1"/>
</dbReference>
<feature type="region of interest" description="Disordered" evidence="1">
    <location>
        <begin position="194"/>
        <end position="217"/>
    </location>
</feature>
<protein>
    <recommendedName>
        <fullName evidence="2">PX domain-containing protein</fullName>
    </recommendedName>
</protein>
<dbReference type="AlphaFoldDB" id="A0A7S0H7R9"/>
<dbReference type="GO" id="GO:0035091">
    <property type="term" value="F:phosphatidylinositol binding"/>
    <property type="evidence" value="ECO:0007669"/>
    <property type="project" value="InterPro"/>
</dbReference>
<dbReference type="CDD" id="cd06093">
    <property type="entry name" value="PX_domain"/>
    <property type="match status" value="1"/>
</dbReference>
<evidence type="ECO:0000259" key="2">
    <source>
        <dbReference type="PROSITE" id="PS50195"/>
    </source>
</evidence>
<dbReference type="PANTHER" id="PTHR22775">
    <property type="entry name" value="SORTING NEXIN"/>
    <property type="match status" value="1"/>
</dbReference>
<feature type="compositionally biased region" description="Basic and acidic residues" evidence="1">
    <location>
        <begin position="159"/>
        <end position="168"/>
    </location>
</feature>
<accession>A0A7S0H7R9</accession>
<dbReference type="InterPro" id="IPR001683">
    <property type="entry name" value="PX_dom"/>
</dbReference>
<dbReference type="PROSITE" id="PS50195">
    <property type="entry name" value="PX"/>
    <property type="match status" value="1"/>
</dbReference>
<proteinExistence type="predicted"/>
<dbReference type="Gene3D" id="3.30.1520.10">
    <property type="entry name" value="Phox-like domain"/>
    <property type="match status" value="1"/>
</dbReference>
<feature type="region of interest" description="Disordered" evidence="1">
    <location>
        <begin position="148"/>
        <end position="180"/>
    </location>
</feature>
<sequence length="217" mass="25064">MPNREGGPAVPSRSSTETCHPHTIHRLQVAIIKSEARSAHCVRTKATQHFVAYEIICSLSAHGSHPSLKWQVWHRYNEFREFRDRLLQISPNTFADLSFPPKRWFSGMTEGTIDERKAGLEKFLEDAIQRCEKEEEAFAFDAFLEISKHNRPPQTNQQSDRREKRLPVETDSINHNTTEDIMFAENIRRCDTLTRMHDRKPSPPARIPGFNQNGSEA</sequence>